<protein>
    <submittedName>
        <fullName evidence="1">Uncharacterized protein</fullName>
    </submittedName>
</protein>
<dbReference type="AlphaFoldDB" id="A0A0F9LPF4"/>
<gene>
    <name evidence="1" type="ORF">LCGC14_1251990</name>
</gene>
<organism evidence="1">
    <name type="scientific">marine sediment metagenome</name>
    <dbReference type="NCBI Taxonomy" id="412755"/>
    <lineage>
        <taxon>unclassified sequences</taxon>
        <taxon>metagenomes</taxon>
        <taxon>ecological metagenomes</taxon>
    </lineage>
</organism>
<proteinExistence type="predicted"/>
<sequence>MAKLELTGRDLIQGGRNISILKNIQTHHQHAKIQVAGKSVAIDGVTANALATVYDALKTEHQLKFAAMLHHSPATFQRILDFSWAHVK</sequence>
<name>A0A0F9LPF4_9ZZZZ</name>
<comment type="caution">
    <text evidence="1">The sequence shown here is derived from an EMBL/GenBank/DDBJ whole genome shotgun (WGS) entry which is preliminary data.</text>
</comment>
<reference evidence="1" key="1">
    <citation type="journal article" date="2015" name="Nature">
        <title>Complex archaea that bridge the gap between prokaryotes and eukaryotes.</title>
        <authorList>
            <person name="Spang A."/>
            <person name="Saw J.H."/>
            <person name="Jorgensen S.L."/>
            <person name="Zaremba-Niedzwiedzka K."/>
            <person name="Martijn J."/>
            <person name="Lind A.E."/>
            <person name="van Eijk R."/>
            <person name="Schleper C."/>
            <person name="Guy L."/>
            <person name="Ettema T.J."/>
        </authorList>
    </citation>
    <scope>NUCLEOTIDE SEQUENCE</scope>
</reference>
<accession>A0A0F9LPF4</accession>
<dbReference type="EMBL" id="LAZR01006869">
    <property type="protein sequence ID" value="KKM89106.1"/>
    <property type="molecule type" value="Genomic_DNA"/>
</dbReference>
<evidence type="ECO:0000313" key="1">
    <source>
        <dbReference type="EMBL" id="KKM89106.1"/>
    </source>
</evidence>